<evidence type="ECO:0000313" key="4">
    <source>
        <dbReference type="EMBL" id="KAF2496744.1"/>
    </source>
</evidence>
<feature type="region of interest" description="Disordered" evidence="1">
    <location>
        <begin position="851"/>
        <end position="940"/>
    </location>
</feature>
<protein>
    <recommendedName>
        <fullName evidence="3">DUF6536 domain-containing protein</fullName>
    </recommendedName>
</protein>
<feature type="transmembrane region" description="Helical" evidence="2">
    <location>
        <begin position="507"/>
        <end position="527"/>
    </location>
</feature>
<dbReference type="EMBL" id="MU004187">
    <property type="protein sequence ID" value="KAF2496744.1"/>
    <property type="molecule type" value="Genomic_DNA"/>
</dbReference>
<feature type="compositionally biased region" description="Acidic residues" evidence="1">
    <location>
        <begin position="973"/>
        <end position="986"/>
    </location>
</feature>
<dbReference type="PANTHER" id="PTHR35395">
    <property type="entry name" value="DUF6536 DOMAIN-CONTAINING PROTEIN"/>
    <property type="match status" value="1"/>
</dbReference>
<feature type="region of interest" description="Disordered" evidence="1">
    <location>
        <begin position="40"/>
        <end position="90"/>
    </location>
</feature>
<keyword evidence="2" id="KW-0472">Membrane</keyword>
<feature type="compositionally biased region" description="Low complexity" evidence="1">
    <location>
        <begin position="72"/>
        <end position="85"/>
    </location>
</feature>
<dbReference type="Pfam" id="PF20163">
    <property type="entry name" value="DUF6536"/>
    <property type="match status" value="1"/>
</dbReference>
<proteinExistence type="predicted"/>
<evidence type="ECO:0000256" key="1">
    <source>
        <dbReference type="SAM" id="MobiDB-lite"/>
    </source>
</evidence>
<feature type="compositionally biased region" description="Polar residues" evidence="1">
    <location>
        <begin position="886"/>
        <end position="897"/>
    </location>
</feature>
<evidence type="ECO:0000313" key="5">
    <source>
        <dbReference type="Proteomes" id="UP000799750"/>
    </source>
</evidence>
<dbReference type="OrthoDB" id="10577542at2759"/>
<feature type="transmembrane region" description="Helical" evidence="2">
    <location>
        <begin position="124"/>
        <end position="150"/>
    </location>
</feature>
<feature type="compositionally biased region" description="Polar residues" evidence="1">
    <location>
        <begin position="960"/>
        <end position="969"/>
    </location>
</feature>
<accession>A0A6A6QXD0</accession>
<organism evidence="4 5">
    <name type="scientific">Lophium mytilinum</name>
    <dbReference type="NCBI Taxonomy" id="390894"/>
    <lineage>
        <taxon>Eukaryota</taxon>
        <taxon>Fungi</taxon>
        <taxon>Dikarya</taxon>
        <taxon>Ascomycota</taxon>
        <taxon>Pezizomycotina</taxon>
        <taxon>Dothideomycetes</taxon>
        <taxon>Pleosporomycetidae</taxon>
        <taxon>Mytilinidiales</taxon>
        <taxon>Mytilinidiaceae</taxon>
        <taxon>Lophium</taxon>
    </lineage>
</organism>
<keyword evidence="5" id="KW-1185">Reference proteome</keyword>
<dbReference type="InterPro" id="IPR046623">
    <property type="entry name" value="DUF6536"/>
</dbReference>
<evidence type="ECO:0000259" key="3">
    <source>
        <dbReference type="Pfam" id="PF20163"/>
    </source>
</evidence>
<sequence>MDPEDIRLLRVVNVGADDVGRIRSEHGSYDLSTGAFDIPETLSQFTEHSEDRPESTSSDHDHVPLRNRQRSGSEASIDSESSLPSNGAHSASSRVFQNIKVTLKTYQKGADTLLSRWQEDHSCLGWRFGVLSGCGIATFVLLSNISLLIVGATRHDGFQDSLADIYQGEATATSRFSTGVHVLINVLSTLLLSASNYTMQVLSSPTRLDLDAAHGQKQWLDIGILSIRNVRKIDRRRRILWAILAISSVPLHLFYNSAIFNVIRVNPNTDVCFVQYNSTLYRSLNSSSSWNLTNDEWPTIYNGIVAEHGDLYLIADRIWVELLISDIQPSLTNLSSNIPILSSEEDLDSNLKFRFDLLDPSINKEGLVGVSTWDGKDRLTTNVHVRHAFADKLPGTSSVQMSLYFLIVVIVCNIMKLTAMVLAYRSFSADYVVTLGDAVSSYLERPDPVTVGLCALDCEDLVRKFQPEKKMRKIQEYELEGIQERQGGVWQSRHRHYISALSRPRRLVGMLLMFLFFGGLIAIIITGSPGSNLGSWGTSSITALDFSNGSKGASGTLLNAWLANAPQLLLSMCYLIVNGLCTGMASAKEWNHLAGKRRGLRVTSPKGQQRNTYFLQLPYRFATPLLVISAILHWLTSQSFFLIRVDTVNEEGVVTDTSSKCGFSTLSFLVLCLGFLGLILGVAITSFIRFPVKIPFAASCSFAISAACHPPEGEQDAHLQLVKWGVVGRDGSDQAIEHCSISARPVKKPKEGPSAFHKQSHFLQHEITSSNSRATKYLRPRDSRSVKMGFGNGVSCGIIRAQGEKQPSAVAVKSVKPSKPVVVSSHRAPAKSIGFNIHATAIINQASFARGRANSKSNTKSSLGPSGNTTTKVKVQLSSALGGIESDSNPESYSSREATPPYTHPSPRLGATKSRANSGASSNGLLTPSMWISPPRDSAKPTEVKIETKFTFLEPLTPSNYLSSVSQDGSPALDDDQDSGAEDPEPDPPYPTKAVVMFYYEQGSAGGRLVSQSSKMVSNSMAWLDEVTNPEEYFRWKEAHKDTRLGPKEYWDIVSYHEHAHQKRALTL</sequence>
<feature type="compositionally biased region" description="Basic and acidic residues" evidence="1">
    <location>
        <begin position="47"/>
        <end position="64"/>
    </location>
</feature>
<gene>
    <name evidence="4" type="ORF">BU16DRAFT_537894</name>
</gene>
<dbReference type="AlphaFoldDB" id="A0A6A6QXD0"/>
<feature type="transmembrane region" description="Helical" evidence="2">
    <location>
        <begin position="621"/>
        <end position="643"/>
    </location>
</feature>
<reference evidence="4" key="1">
    <citation type="journal article" date="2020" name="Stud. Mycol.">
        <title>101 Dothideomycetes genomes: a test case for predicting lifestyles and emergence of pathogens.</title>
        <authorList>
            <person name="Haridas S."/>
            <person name="Albert R."/>
            <person name="Binder M."/>
            <person name="Bloem J."/>
            <person name="Labutti K."/>
            <person name="Salamov A."/>
            <person name="Andreopoulos B."/>
            <person name="Baker S."/>
            <person name="Barry K."/>
            <person name="Bills G."/>
            <person name="Bluhm B."/>
            <person name="Cannon C."/>
            <person name="Castanera R."/>
            <person name="Culley D."/>
            <person name="Daum C."/>
            <person name="Ezra D."/>
            <person name="Gonzalez J."/>
            <person name="Henrissat B."/>
            <person name="Kuo A."/>
            <person name="Liang C."/>
            <person name="Lipzen A."/>
            <person name="Lutzoni F."/>
            <person name="Magnuson J."/>
            <person name="Mondo S."/>
            <person name="Nolan M."/>
            <person name="Ohm R."/>
            <person name="Pangilinan J."/>
            <person name="Park H.-J."/>
            <person name="Ramirez L."/>
            <person name="Alfaro M."/>
            <person name="Sun H."/>
            <person name="Tritt A."/>
            <person name="Yoshinaga Y."/>
            <person name="Zwiers L.-H."/>
            <person name="Turgeon B."/>
            <person name="Goodwin S."/>
            <person name="Spatafora J."/>
            <person name="Crous P."/>
            <person name="Grigoriev I."/>
        </authorList>
    </citation>
    <scope>NUCLEOTIDE SEQUENCE</scope>
    <source>
        <strain evidence="4">CBS 269.34</strain>
    </source>
</reference>
<keyword evidence="2" id="KW-0812">Transmembrane</keyword>
<feature type="region of interest" description="Disordered" evidence="1">
    <location>
        <begin position="960"/>
        <end position="990"/>
    </location>
</feature>
<feature type="compositionally biased region" description="Polar residues" evidence="1">
    <location>
        <begin position="854"/>
        <end position="879"/>
    </location>
</feature>
<feature type="transmembrane region" description="Helical" evidence="2">
    <location>
        <begin position="238"/>
        <end position="255"/>
    </location>
</feature>
<evidence type="ECO:0000256" key="2">
    <source>
        <dbReference type="SAM" id="Phobius"/>
    </source>
</evidence>
<feature type="transmembrane region" description="Helical" evidence="2">
    <location>
        <begin position="663"/>
        <end position="688"/>
    </location>
</feature>
<dbReference type="PANTHER" id="PTHR35395:SF1">
    <property type="entry name" value="DUF6536 DOMAIN-CONTAINING PROTEIN"/>
    <property type="match status" value="1"/>
</dbReference>
<keyword evidence="2" id="KW-1133">Transmembrane helix</keyword>
<feature type="compositionally biased region" description="Polar residues" evidence="1">
    <location>
        <begin position="914"/>
        <end position="926"/>
    </location>
</feature>
<dbReference type="Proteomes" id="UP000799750">
    <property type="component" value="Unassembled WGS sequence"/>
</dbReference>
<feature type="transmembrane region" description="Helical" evidence="2">
    <location>
        <begin position="403"/>
        <end position="424"/>
    </location>
</feature>
<name>A0A6A6QXD0_9PEZI</name>
<feature type="domain" description="DUF6536" evidence="3">
    <location>
        <begin position="126"/>
        <end position="273"/>
    </location>
</feature>